<evidence type="ECO:0000313" key="2">
    <source>
        <dbReference type="EMBL" id="OWF34669.1"/>
    </source>
</evidence>
<dbReference type="Proteomes" id="UP000242188">
    <property type="component" value="Unassembled WGS sequence"/>
</dbReference>
<protein>
    <recommendedName>
        <fullName evidence="1">Death domain-containing protein</fullName>
    </recommendedName>
</protein>
<evidence type="ECO:0000259" key="1">
    <source>
        <dbReference type="PROSITE" id="PS50017"/>
    </source>
</evidence>
<dbReference type="AlphaFoldDB" id="A0A210PDU1"/>
<keyword evidence="3" id="KW-1185">Reference proteome</keyword>
<dbReference type="EMBL" id="NEDP02076751">
    <property type="protein sequence ID" value="OWF34669.1"/>
    <property type="molecule type" value="Genomic_DNA"/>
</dbReference>
<dbReference type="PROSITE" id="PS50017">
    <property type="entry name" value="DEATH_DOMAIN"/>
    <property type="match status" value="1"/>
</dbReference>
<dbReference type="InterPro" id="IPR011029">
    <property type="entry name" value="DEATH-like_dom_sf"/>
</dbReference>
<dbReference type="GO" id="GO:0007165">
    <property type="term" value="P:signal transduction"/>
    <property type="evidence" value="ECO:0007669"/>
    <property type="project" value="InterPro"/>
</dbReference>
<dbReference type="SUPFAM" id="SSF47986">
    <property type="entry name" value="DEATH domain"/>
    <property type="match status" value="2"/>
</dbReference>
<accession>A0A210PDU1</accession>
<dbReference type="OrthoDB" id="6215917at2759"/>
<feature type="domain" description="Death" evidence="1">
    <location>
        <begin position="143"/>
        <end position="190"/>
    </location>
</feature>
<sequence length="211" mass="23995">MPMDGKDVAKIEAHMEYIVGNFDVSDFITHLVGKGLTLETKQEIDQVKRIRDKNRKCLECLMKSKDGSYEVLIELLKERHYTNIIDKLESGLPPEDKAGKAEAATPSIHVPEHKRHLRLTDKQLMNFSATVSPKDKIQWTTCLGIPELDVDHIDMDCHDSGTQMMKILLHWRVKSGKDATLGLLMDQFNQSLDIGVTIDTEKVEKLILKET</sequence>
<proteinExistence type="predicted"/>
<dbReference type="CDD" id="cd01671">
    <property type="entry name" value="CARD"/>
    <property type="match status" value="1"/>
</dbReference>
<name>A0A210PDU1_MIZYE</name>
<comment type="caution">
    <text evidence="2">The sequence shown here is derived from an EMBL/GenBank/DDBJ whole genome shotgun (WGS) entry which is preliminary data.</text>
</comment>
<evidence type="ECO:0000313" key="3">
    <source>
        <dbReference type="Proteomes" id="UP000242188"/>
    </source>
</evidence>
<reference evidence="2 3" key="1">
    <citation type="journal article" date="2017" name="Nat. Ecol. Evol.">
        <title>Scallop genome provides insights into evolution of bilaterian karyotype and development.</title>
        <authorList>
            <person name="Wang S."/>
            <person name="Zhang J."/>
            <person name="Jiao W."/>
            <person name="Li J."/>
            <person name="Xun X."/>
            <person name="Sun Y."/>
            <person name="Guo X."/>
            <person name="Huan P."/>
            <person name="Dong B."/>
            <person name="Zhang L."/>
            <person name="Hu X."/>
            <person name="Sun X."/>
            <person name="Wang J."/>
            <person name="Zhao C."/>
            <person name="Wang Y."/>
            <person name="Wang D."/>
            <person name="Huang X."/>
            <person name="Wang R."/>
            <person name="Lv J."/>
            <person name="Li Y."/>
            <person name="Zhang Z."/>
            <person name="Liu B."/>
            <person name="Lu W."/>
            <person name="Hui Y."/>
            <person name="Liang J."/>
            <person name="Zhou Z."/>
            <person name="Hou R."/>
            <person name="Li X."/>
            <person name="Liu Y."/>
            <person name="Li H."/>
            <person name="Ning X."/>
            <person name="Lin Y."/>
            <person name="Zhao L."/>
            <person name="Xing Q."/>
            <person name="Dou J."/>
            <person name="Li Y."/>
            <person name="Mao J."/>
            <person name="Guo H."/>
            <person name="Dou H."/>
            <person name="Li T."/>
            <person name="Mu C."/>
            <person name="Jiang W."/>
            <person name="Fu Q."/>
            <person name="Fu X."/>
            <person name="Miao Y."/>
            <person name="Liu J."/>
            <person name="Yu Q."/>
            <person name="Li R."/>
            <person name="Liao H."/>
            <person name="Li X."/>
            <person name="Kong Y."/>
            <person name="Jiang Z."/>
            <person name="Chourrout D."/>
            <person name="Li R."/>
            <person name="Bao Z."/>
        </authorList>
    </citation>
    <scope>NUCLEOTIDE SEQUENCE [LARGE SCALE GENOMIC DNA]</scope>
    <source>
        <strain evidence="2 3">PY_sf001</strain>
    </source>
</reference>
<gene>
    <name evidence="2" type="ORF">KP79_PYT11438</name>
</gene>
<dbReference type="CDD" id="cd01670">
    <property type="entry name" value="Death"/>
    <property type="match status" value="1"/>
</dbReference>
<dbReference type="InterPro" id="IPR000488">
    <property type="entry name" value="Death_dom"/>
</dbReference>
<dbReference type="Gene3D" id="1.10.533.10">
    <property type="entry name" value="Death Domain, Fas"/>
    <property type="match status" value="2"/>
</dbReference>
<organism evidence="2 3">
    <name type="scientific">Mizuhopecten yessoensis</name>
    <name type="common">Japanese scallop</name>
    <name type="synonym">Patinopecten yessoensis</name>
    <dbReference type="NCBI Taxonomy" id="6573"/>
    <lineage>
        <taxon>Eukaryota</taxon>
        <taxon>Metazoa</taxon>
        <taxon>Spiralia</taxon>
        <taxon>Lophotrochozoa</taxon>
        <taxon>Mollusca</taxon>
        <taxon>Bivalvia</taxon>
        <taxon>Autobranchia</taxon>
        <taxon>Pteriomorphia</taxon>
        <taxon>Pectinida</taxon>
        <taxon>Pectinoidea</taxon>
        <taxon>Pectinidae</taxon>
        <taxon>Mizuhopecten</taxon>
    </lineage>
</organism>